<organism evidence="1 2">
    <name type="scientific">Neptunomonas concharum</name>
    <dbReference type="NCBI Taxonomy" id="1031538"/>
    <lineage>
        <taxon>Bacteria</taxon>
        <taxon>Pseudomonadati</taxon>
        <taxon>Pseudomonadota</taxon>
        <taxon>Gammaproteobacteria</taxon>
        <taxon>Oceanospirillales</taxon>
        <taxon>Oceanospirillaceae</taxon>
        <taxon>Neptunomonas</taxon>
    </lineage>
</organism>
<dbReference type="InterPro" id="IPR012440">
    <property type="entry name" value="DUF1641"/>
</dbReference>
<evidence type="ECO:0000313" key="2">
    <source>
        <dbReference type="Proteomes" id="UP000324760"/>
    </source>
</evidence>
<dbReference type="EMBL" id="CP043869">
    <property type="protein sequence ID" value="QEQ96934.1"/>
    <property type="molecule type" value="Genomic_DNA"/>
</dbReference>
<proteinExistence type="predicted"/>
<dbReference type="Proteomes" id="UP000324760">
    <property type="component" value="Chromosome"/>
</dbReference>
<evidence type="ECO:0000313" key="1">
    <source>
        <dbReference type="EMBL" id="QEQ96934.1"/>
    </source>
</evidence>
<dbReference type="OrthoDB" id="9034370at2"/>
<accession>A0A5P1RB96</accession>
<sequence length="137" mass="14877">MNTTSTTIEETDIPSALSPAGQQGLEELIAKIDPLLAGGRLNRIVDLMSVVADVVDMTDDYMVEKLCKGYEEAIGGLWNAGNLARMASNEVSLLEEPPTVWGLIKMTKDPEVRRGLTFLLFLAKGIGQQNSIPLTED</sequence>
<dbReference type="RefSeq" id="WP_138988309.1">
    <property type="nucleotide sequence ID" value="NZ_CP043869.1"/>
</dbReference>
<name>A0A5P1RB96_9GAMM</name>
<gene>
    <name evidence="1" type="ORF">F0U83_09490</name>
</gene>
<dbReference type="AlphaFoldDB" id="A0A5P1RB96"/>
<dbReference type="Pfam" id="PF07849">
    <property type="entry name" value="DUF1641"/>
    <property type="match status" value="1"/>
</dbReference>
<reference evidence="1 2" key="1">
    <citation type="journal article" date="2019" name="Biochem. Eng. J.">
        <title>Metabolic engineering of the marine bacteria Neptunomonas concharum for the production of acetoin and meso-2,3-butanediol from acetate.</title>
        <authorList>
            <person name="Li W."/>
            <person name="Pu N."/>
            <person name="Liu C.-X."/>
            <person name="Yuan Q.-P."/>
            <person name="Li Z.-J."/>
        </authorList>
    </citation>
    <scope>NUCLEOTIDE SEQUENCE [LARGE SCALE GENOMIC DNA]</scope>
    <source>
        <strain evidence="1 2">JCM17730</strain>
    </source>
</reference>
<keyword evidence="2" id="KW-1185">Reference proteome</keyword>
<dbReference type="KEGG" id="ncu:F0U83_09490"/>
<protein>
    <submittedName>
        <fullName evidence="1">DUF1641 domain-containing protein</fullName>
    </submittedName>
</protein>